<evidence type="ECO:0000256" key="4">
    <source>
        <dbReference type="ARBA" id="ARBA00022982"/>
    </source>
</evidence>
<evidence type="ECO:0000259" key="8">
    <source>
        <dbReference type="PROSITE" id="PS51379"/>
    </source>
</evidence>
<keyword evidence="6" id="KW-0411">Iron-sulfur</keyword>
<reference evidence="10" key="1">
    <citation type="submission" date="2016-12" db="EMBL/GenBank/DDBJ databases">
        <authorList>
            <person name="Varghese N."/>
            <person name="Submissions S."/>
        </authorList>
    </citation>
    <scope>NUCLEOTIDE SEQUENCE [LARGE SCALE GENOMIC DNA]</scope>
    <source>
        <strain evidence="10">DSM 18830</strain>
    </source>
</reference>
<dbReference type="NCBIfam" id="TIGR02745">
    <property type="entry name" value="ccoG_rdxA_fixG"/>
    <property type="match status" value="1"/>
</dbReference>
<evidence type="ECO:0000256" key="2">
    <source>
        <dbReference type="ARBA" id="ARBA00022485"/>
    </source>
</evidence>
<dbReference type="PROSITE" id="PS00198">
    <property type="entry name" value="4FE4S_FER_1"/>
    <property type="match status" value="1"/>
</dbReference>
<dbReference type="Gene3D" id="1.10.1060.10">
    <property type="entry name" value="Alpha-helical ferredoxin"/>
    <property type="match status" value="1"/>
</dbReference>
<dbReference type="PANTHER" id="PTHR30176:SF3">
    <property type="entry name" value="FERREDOXIN-TYPE PROTEIN NAPH"/>
    <property type="match status" value="1"/>
</dbReference>
<dbReference type="Pfam" id="PF12801">
    <property type="entry name" value="Fer4_5"/>
    <property type="match status" value="1"/>
</dbReference>
<dbReference type="Pfam" id="PF11614">
    <property type="entry name" value="FixG_C"/>
    <property type="match status" value="1"/>
</dbReference>
<evidence type="ECO:0000256" key="6">
    <source>
        <dbReference type="ARBA" id="ARBA00023014"/>
    </source>
</evidence>
<keyword evidence="7" id="KW-0472">Membrane</keyword>
<proteinExistence type="predicted"/>
<keyword evidence="10" id="KW-1185">Reference proteome</keyword>
<dbReference type="SUPFAM" id="SSF54862">
    <property type="entry name" value="4Fe-4S ferredoxins"/>
    <property type="match status" value="1"/>
</dbReference>
<dbReference type="InterPro" id="IPR013783">
    <property type="entry name" value="Ig-like_fold"/>
</dbReference>
<dbReference type="InterPro" id="IPR014116">
    <property type="entry name" value="Cyt_c_oxidase_cbb3_FixG"/>
</dbReference>
<evidence type="ECO:0000256" key="5">
    <source>
        <dbReference type="ARBA" id="ARBA00023004"/>
    </source>
</evidence>
<dbReference type="GO" id="GO:0051539">
    <property type="term" value="F:4 iron, 4 sulfur cluster binding"/>
    <property type="evidence" value="ECO:0007669"/>
    <property type="project" value="UniProtKB-KW"/>
</dbReference>
<evidence type="ECO:0000313" key="10">
    <source>
        <dbReference type="Proteomes" id="UP000184611"/>
    </source>
</evidence>
<dbReference type="RefSeq" id="WP_073585310.1">
    <property type="nucleotide sequence ID" value="NZ_CBCSEA010000022.1"/>
</dbReference>
<dbReference type="Gene3D" id="2.60.40.10">
    <property type="entry name" value="Immunoglobulins"/>
    <property type="match status" value="1"/>
</dbReference>
<evidence type="ECO:0000256" key="3">
    <source>
        <dbReference type="ARBA" id="ARBA00022723"/>
    </source>
</evidence>
<protein>
    <submittedName>
        <fullName evidence="9">Cytochrome c oxidase accessory protein FixG</fullName>
    </submittedName>
</protein>
<keyword evidence="5" id="KW-0408">Iron</keyword>
<feature type="transmembrane region" description="Helical" evidence="7">
    <location>
        <begin position="40"/>
        <end position="64"/>
    </location>
</feature>
<dbReference type="AlphaFoldDB" id="A0A1M7ZZM2"/>
<feature type="transmembrane region" description="Helical" evidence="7">
    <location>
        <begin position="340"/>
        <end position="358"/>
    </location>
</feature>
<dbReference type="STRING" id="416016.SAMN05443547_2705"/>
<evidence type="ECO:0000313" key="9">
    <source>
        <dbReference type="EMBL" id="SHO74313.1"/>
    </source>
</evidence>
<feature type="domain" description="4Fe-4S ferredoxin-type" evidence="8">
    <location>
        <begin position="261"/>
        <end position="289"/>
    </location>
</feature>
<accession>A0A1M7ZZM2</accession>
<gene>
    <name evidence="9" type="ORF">SAMN05443547_2705</name>
</gene>
<dbReference type="InterPro" id="IPR032879">
    <property type="entry name" value="FixG_C"/>
</dbReference>
<keyword evidence="7" id="KW-1133">Transmembrane helix</keyword>
<dbReference type="InterPro" id="IPR017900">
    <property type="entry name" value="4Fe4S_Fe_S_CS"/>
</dbReference>
<dbReference type="EMBL" id="FRYK01000008">
    <property type="protein sequence ID" value="SHO74313.1"/>
    <property type="molecule type" value="Genomic_DNA"/>
</dbReference>
<dbReference type="InterPro" id="IPR009051">
    <property type="entry name" value="Helical_ferredxn"/>
</dbReference>
<dbReference type="PROSITE" id="PS51379">
    <property type="entry name" value="4FE4S_FER_2"/>
    <property type="match status" value="1"/>
</dbReference>
<dbReference type="GO" id="GO:0046872">
    <property type="term" value="F:metal ion binding"/>
    <property type="evidence" value="ECO:0007669"/>
    <property type="project" value="UniProtKB-KW"/>
</dbReference>
<dbReference type="InterPro" id="IPR017896">
    <property type="entry name" value="4Fe4S_Fe-S-bd"/>
</dbReference>
<name>A0A1M7ZZM2_9FLAO</name>
<keyword evidence="2" id="KW-0004">4Fe-4S</keyword>
<keyword evidence="3" id="KW-0479">Metal-binding</keyword>
<keyword evidence="7" id="KW-0812">Transmembrane</keyword>
<dbReference type="OrthoDB" id="9811700at2"/>
<dbReference type="InterPro" id="IPR051684">
    <property type="entry name" value="Electron_Trans/Redox"/>
</dbReference>
<dbReference type="PANTHER" id="PTHR30176">
    <property type="entry name" value="FERREDOXIN-TYPE PROTEIN NAPH"/>
    <property type="match status" value="1"/>
</dbReference>
<keyword evidence="4" id="KW-0249">Electron transport</keyword>
<sequence length="472" mass="54206">MSNLPDESFRDTISTINAEGKRNFIFPKKPSGSFYDKRKILSYLLLVFLIASPFIKVNGNQFLMFNIMERRFSIFGFAFWPQDFHLFVVSMIVGVVGLTLFTVAFGRIFCGWFCPQTIFMEMVFRRIEYWIDGDRGSQMRLERQKWDAEKIRKRVLKWTIFFIFSFFIANVFLAYLISSDELIKMITEGPTKNLSTLIALLIFTGVFYFVFAWFREQVCIIACPYGRMQGVLLDNKSINVAYDYVRGEGANGRKKWRNGEDRTALGHGDCIDCNQCVVVCPTGIDIRNGTQLECINCTACIDECDTVMEKVGLPKGLIRYASEDEIVNKEKFRLTARMKGYITVLTLLVGVLIGMLFLRNDVEANFLPMSGQLFQHNGENIRNFYTYKIVNKTDQSFDNVTIKIVNYKGAIKLVGSPVIKVPKQGLVSGTLYIDIPETALQDEKVHLELELYNDDKLIEETSTNFQGPRNFN</sequence>
<keyword evidence="1" id="KW-0813">Transport</keyword>
<feature type="transmembrane region" description="Helical" evidence="7">
    <location>
        <begin position="197"/>
        <end position="214"/>
    </location>
</feature>
<dbReference type="Pfam" id="PF13746">
    <property type="entry name" value="Fer4_18"/>
    <property type="match status" value="1"/>
</dbReference>
<evidence type="ECO:0000256" key="7">
    <source>
        <dbReference type="SAM" id="Phobius"/>
    </source>
</evidence>
<organism evidence="9 10">
    <name type="scientific">Flavobacterium cucumis</name>
    <dbReference type="NCBI Taxonomy" id="416016"/>
    <lineage>
        <taxon>Bacteria</taxon>
        <taxon>Pseudomonadati</taxon>
        <taxon>Bacteroidota</taxon>
        <taxon>Flavobacteriia</taxon>
        <taxon>Flavobacteriales</taxon>
        <taxon>Flavobacteriaceae</taxon>
        <taxon>Flavobacterium</taxon>
    </lineage>
</organism>
<feature type="transmembrane region" description="Helical" evidence="7">
    <location>
        <begin position="84"/>
        <end position="110"/>
    </location>
</feature>
<dbReference type="GO" id="GO:0005886">
    <property type="term" value="C:plasma membrane"/>
    <property type="evidence" value="ECO:0007669"/>
    <property type="project" value="TreeGrafter"/>
</dbReference>
<feature type="transmembrane region" description="Helical" evidence="7">
    <location>
        <begin position="155"/>
        <end position="177"/>
    </location>
</feature>
<dbReference type="Proteomes" id="UP000184611">
    <property type="component" value="Unassembled WGS sequence"/>
</dbReference>
<evidence type="ECO:0000256" key="1">
    <source>
        <dbReference type="ARBA" id="ARBA00022448"/>
    </source>
</evidence>